<protein>
    <recommendedName>
        <fullName evidence="1">Aminoglycoside phosphotransferase domain-containing protein</fullName>
    </recommendedName>
</protein>
<reference evidence="2 3" key="1">
    <citation type="submission" date="2018-10" db="EMBL/GenBank/DDBJ databases">
        <title>Genomic Encyclopedia of Type Strains, Phase IV (KMG-IV): sequencing the most valuable type-strain genomes for metagenomic binning, comparative biology and taxonomic classification.</title>
        <authorList>
            <person name="Goeker M."/>
        </authorList>
    </citation>
    <scope>NUCLEOTIDE SEQUENCE [LARGE SCALE GENOMIC DNA]</scope>
    <source>
        <strain evidence="2 3">DSM 25586</strain>
    </source>
</reference>
<dbReference type="Gene3D" id="3.90.1200.10">
    <property type="match status" value="1"/>
</dbReference>
<feature type="domain" description="Aminoglycoside phosphotransferase" evidence="1">
    <location>
        <begin position="10"/>
        <end position="201"/>
    </location>
</feature>
<evidence type="ECO:0000313" key="2">
    <source>
        <dbReference type="EMBL" id="RKR13707.1"/>
    </source>
</evidence>
<dbReference type="EMBL" id="RBIR01000009">
    <property type="protein sequence ID" value="RKR13707.1"/>
    <property type="molecule type" value="Genomic_DNA"/>
</dbReference>
<comment type="caution">
    <text evidence="2">The sequence shown here is derived from an EMBL/GenBank/DDBJ whole genome shotgun (WGS) entry which is preliminary data.</text>
</comment>
<dbReference type="Pfam" id="PF01636">
    <property type="entry name" value="APH"/>
    <property type="match status" value="1"/>
</dbReference>
<dbReference type="Proteomes" id="UP000276055">
    <property type="component" value="Unassembled WGS sequence"/>
</dbReference>
<evidence type="ECO:0000259" key="1">
    <source>
        <dbReference type="Pfam" id="PF01636"/>
    </source>
</evidence>
<sequence length="279" mass="31091">MVRAEGCHIKIFRPGQAIASAERCAHVATFLDAAGAFTTPRILRSSEDVLVLSTLQGPTLYQLGENDSAASDESFAWEWEKWARSWIAQLSLPHGRAARSFLDSLPLRSAEVEAADLRRCVNRWLRHFENVPEMSPQASALRAVAEDVTRNLLGTAPDPLVWSHGDLHGEQIIVAGGRSPLGLLDFDEGAQAEAALDLASMDMRLELRRRRNHMSRACYHTAHLQVMAVAQELHVNPDRFHAYSDSLWLREALVPRPGRLDMATAVLDERAKQYQPTQA</sequence>
<name>A0A495ECR5_9MICC</name>
<gene>
    <name evidence="2" type="ORF">C8D78_3365</name>
</gene>
<dbReference type="InterPro" id="IPR002575">
    <property type="entry name" value="Aminoglycoside_PTrfase"/>
</dbReference>
<accession>A0A495ECR5</accession>
<organism evidence="2 3">
    <name type="scientific">Arthrobacter oryzae</name>
    <dbReference type="NCBI Taxonomy" id="409290"/>
    <lineage>
        <taxon>Bacteria</taxon>
        <taxon>Bacillati</taxon>
        <taxon>Actinomycetota</taxon>
        <taxon>Actinomycetes</taxon>
        <taxon>Micrococcales</taxon>
        <taxon>Micrococcaceae</taxon>
        <taxon>Arthrobacter</taxon>
    </lineage>
</organism>
<evidence type="ECO:0000313" key="3">
    <source>
        <dbReference type="Proteomes" id="UP000276055"/>
    </source>
</evidence>
<proteinExistence type="predicted"/>
<dbReference type="InterPro" id="IPR011009">
    <property type="entry name" value="Kinase-like_dom_sf"/>
</dbReference>
<dbReference type="AlphaFoldDB" id="A0A495ECR5"/>
<dbReference type="SUPFAM" id="SSF56112">
    <property type="entry name" value="Protein kinase-like (PK-like)"/>
    <property type="match status" value="1"/>
</dbReference>